<dbReference type="InterPro" id="IPR009356">
    <property type="entry name" value="NAD_DH_su4L"/>
</dbReference>
<keyword evidence="2" id="KW-0496">Mitochondrion</keyword>
<sequence>MLRLLFLVGVVIILFSFFLSVTRLLNCLIVVENFNVLLLFSTILSQWGESFIFFISLMVIFTIEVVLGLVVLTRLWGSSSLIGAVGW</sequence>
<evidence type="ECO:0000313" key="2">
    <source>
        <dbReference type="EMBL" id="AGN12758.1"/>
    </source>
</evidence>
<name>V9NEC6_9TREM</name>
<gene>
    <name evidence="2" type="primary">nad4l</name>
</gene>
<dbReference type="Pfam" id="PF06235">
    <property type="entry name" value="NAD4L"/>
    <property type="match status" value="1"/>
</dbReference>
<reference evidence="2" key="1">
    <citation type="submission" date="2012-12" db="EMBL/GenBank/DDBJ databases">
        <authorList>
            <person name="Jeon H.-K."/>
            <person name="Lee D."/>
            <person name="Park H."/>
            <person name="Eom K.S."/>
        </authorList>
    </citation>
    <scope>NUCLEOTIDE SEQUENCE</scope>
</reference>
<dbReference type="GeneID" id="18129063"/>
<protein>
    <submittedName>
        <fullName evidence="2">NADH dehydrogenase subunit 4L</fullName>
    </submittedName>
</protein>
<accession>V9NEC6</accession>
<keyword evidence="1" id="KW-0472">Membrane</keyword>
<dbReference type="AlphaFoldDB" id="V9NEC6"/>
<organism evidence="2">
    <name type="scientific">Metagonimus yokogawai</name>
    <dbReference type="NCBI Taxonomy" id="84529"/>
    <lineage>
        <taxon>Eukaryota</taxon>
        <taxon>Metazoa</taxon>
        <taxon>Spiralia</taxon>
        <taxon>Lophotrochozoa</taxon>
        <taxon>Platyhelminthes</taxon>
        <taxon>Trematoda</taxon>
        <taxon>Digenea</taxon>
        <taxon>Opisthorchiida</taxon>
        <taxon>Opisthorchiata</taxon>
        <taxon>Heterophyidae</taxon>
        <taxon>Metagonimus</taxon>
    </lineage>
</organism>
<evidence type="ECO:0000256" key="1">
    <source>
        <dbReference type="SAM" id="Phobius"/>
    </source>
</evidence>
<geneLocation type="mitochondrion" evidence="2"/>
<keyword evidence="1" id="KW-1133">Transmembrane helix</keyword>
<feature type="transmembrane region" description="Helical" evidence="1">
    <location>
        <begin position="51"/>
        <end position="72"/>
    </location>
</feature>
<dbReference type="CTD" id="67122132"/>
<dbReference type="EMBL" id="KC330755">
    <property type="protein sequence ID" value="AGN12758.1"/>
    <property type="molecule type" value="Genomic_DNA"/>
</dbReference>
<dbReference type="RefSeq" id="YP_008994156.1">
    <property type="nucleotide sequence ID" value="NC_023249.1"/>
</dbReference>
<keyword evidence="1" id="KW-0812">Transmembrane</keyword>
<proteinExistence type="predicted"/>